<evidence type="ECO:0000313" key="2">
    <source>
        <dbReference type="Proteomes" id="UP001412067"/>
    </source>
</evidence>
<proteinExistence type="predicted"/>
<dbReference type="EMBL" id="JBBWWR010000009">
    <property type="protein sequence ID" value="KAK8961630.1"/>
    <property type="molecule type" value="Genomic_DNA"/>
</dbReference>
<accession>A0ABR2MBV3</accession>
<organism evidence="1 2">
    <name type="scientific">Platanthera guangdongensis</name>
    <dbReference type="NCBI Taxonomy" id="2320717"/>
    <lineage>
        <taxon>Eukaryota</taxon>
        <taxon>Viridiplantae</taxon>
        <taxon>Streptophyta</taxon>
        <taxon>Embryophyta</taxon>
        <taxon>Tracheophyta</taxon>
        <taxon>Spermatophyta</taxon>
        <taxon>Magnoliopsida</taxon>
        <taxon>Liliopsida</taxon>
        <taxon>Asparagales</taxon>
        <taxon>Orchidaceae</taxon>
        <taxon>Orchidoideae</taxon>
        <taxon>Orchideae</taxon>
        <taxon>Orchidinae</taxon>
        <taxon>Platanthera</taxon>
    </lineage>
</organism>
<gene>
    <name evidence="1" type="ORF">KSP40_PGU005899</name>
</gene>
<protein>
    <submittedName>
        <fullName evidence="1">Uncharacterized protein</fullName>
    </submittedName>
</protein>
<keyword evidence="2" id="KW-1185">Reference proteome</keyword>
<comment type="caution">
    <text evidence="1">The sequence shown here is derived from an EMBL/GenBank/DDBJ whole genome shotgun (WGS) entry which is preliminary data.</text>
</comment>
<evidence type="ECO:0000313" key="1">
    <source>
        <dbReference type="EMBL" id="KAK8961630.1"/>
    </source>
</evidence>
<sequence length="61" mass="7088">MPFLEGQFSSLSEQYRQSPILQGNFQPPEEWELFAEIKKKNMLATQDRNNQYPLTPSVLTA</sequence>
<dbReference type="Proteomes" id="UP001412067">
    <property type="component" value="Unassembled WGS sequence"/>
</dbReference>
<name>A0ABR2MBV3_9ASPA</name>
<reference evidence="1 2" key="1">
    <citation type="journal article" date="2022" name="Nat. Plants">
        <title>Genomes of leafy and leafless Platanthera orchids illuminate the evolution of mycoheterotrophy.</title>
        <authorList>
            <person name="Li M.H."/>
            <person name="Liu K.W."/>
            <person name="Li Z."/>
            <person name="Lu H.C."/>
            <person name="Ye Q.L."/>
            <person name="Zhang D."/>
            <person name="Wang J.Y."/>
            <person name="Li Y.F."/>
            <person name="Zhong Z.M."/>
            <person name="Liu X."/>
            <person name="Yu X."/>
            <person name="Liu D.K."/>
            <person name="Tu X.D."/>
            <person name="Liu B."/>
            <person name="Hao Y."/>
            <person name="Liao X.Y."/>
            <person name="Jiang Y.T."/>
            <person name="Sun W.H."/>
            <person name="Chen J."/>
            <person name="Chen Y.Q."/>
            <person name="Ai Y."/>
            <person name="Zhai J.W."/>
            <person name="Wu S.S."/>
            <person name="Zhou Z."/>
            <person name="Hsiao Y.Y."/>
            <person name="Wu W.L."/>
            <person name="Chen Y.Y."/>
            <person name="Lin Y.F."/>
            <person name="Hsu J.L."/>
            <person name="Li C.Y."/>
            <person name="Wang Z.W."/>
            <person name="Zhao X."/>
            <person name="Zhong W.Y."/>
            <person name="Ma X.K."/>
            <person name="Ma L."/>
            <person name="Huang J."/>
            <person name="Chen G.Z."/>
            <person name="Huang M.Z."/>
            <person name="Huang L."/>
            <person name="Peng D.H."/>
            <person name="Luo Y.B."/>
            <person name="Zou S.Q."/>
            <person name="Chen S.P."/>
            <person name="Lan S."/>
            <person name="Tsai W.C."/>
            <person name="Van de Peer Y."/>
            <person name="Liu Z.J."/>
        </authorList>
    </citation>
    <scope>NUCLEOTIDE SEQUENCE [LARGE SCALE GENOMIC DNA]</scope>
    <source>
        <strain evidence="1">Lor288</strain>
    </source>
</reference>